<dbReference type="AlphaFoldDB" id="A0A926INS7"/>
<name>A0A926INS7_9BACT</name>
<sequence length="144" mass="16630">MPGLLLSTLAMMGLTFVIGFFVAGVIKMIAVAADSLDFYSSHHEELLRLRRLKKLRQKVELLIRQVPPVEEEFIADGREDFSRGINKEFCNRVGYYHGVSHGASKMNLMDYYYPEDTHMVFLEKEDEILNQNKKQNKKSSVKTK</sequence>
<organism evidence="2 3">
    <name type="scientific">Jilunia laotingensis</name>
    <dbReference type="NCBI Taxonomy" id="2763675"/>
    <lineage>
        <taxon>Bacteria</taxon>
        <taxon>Pseudomonadati</taxon>
        <taxon>Bacteroidota</taxon>
        <taxon>Bacteroidia</taxon>
        <taxon>Bacteroidales</taxon>
        <taxon>Bacteroidaceae</taxon>
        <taxon>Jilunia</taxon>
    </lineage>
</organism>
<gene>
    <name evidence="2" type="ORF">H8744_00715</name>
</gene>
<dbReference type="EMBL" id="JACRTF010000001">
    <property type="protein sequence ID" value="MBC8591780.1"/>
    <property type="molecule type" value="Genomic_DNA"/>
</dbReference>
<evidence type="ECO:0000313" key="3">
    <source>
        <dbReference type="Proteomes" id="UP000651085"/>
    </source>
</evidence>
<keyword evidence="3" id="KW-1185">Reference proteome</keyword>
<feature type="transmembrane region" description="Helical" evidence="1">
    <location>
        <begin position="6"/>
        <end position="26"/>
    </location>
</feature>
<comment type="caution">
    <text evidence="2">The sequence shown here is derived from an EMBL/GenBank/DDBJ whole genome shotgun (WGS) entry which is preliminary data.</text>
</comment>
<proteinExistence type="predicted"/>
<keyword evidence="1" id="KW-0472">Membrane</keyword>
<keyword evidence="1" id="KW-0812">Transmembrane</keyword>
<keyword evidence="1" id="KW-1133">Transmembrane helix</keyword>
<reference evidence="2" key="1">
    <citation type="submission" date="2020-08" db="EMBL/GenBank/DDBJ databases">
        <title>Genome public.</title>
        <authorList>
            <person name="Liu C."/>
            <person name="Sun Q."/>
        </authorList>
    </citation>
    <scope>NUCLEOTIDE SEQUENCE</scope>
    <source>
        <strain evidence="2">N12</strain>
    </source>
</reference>
<protein>
    <submittedName>
        <fullName evidence="2">LapA family protein</fullName>
    </submittedName>
</protein>
<dbReference type="RefSeq" id="WP_262433001.1">
    <property type="nucleotide sequence ID" value="NZ_JACRTF010000001.1"/>
</dbReference>
<evidence type="ECO:0000256" key="1">
    <source>
        <dbReference type="SAM" id="Phobius"/>
    </source>
</evidence>
<dbReference type="Proteomes" id="UP000651085">
    <property type="component" value="Unassembled WGS sequence"/>
</dbReference>
<evidence type="ECO:0000313" key="2">
    <source>
        <dbReference type="EMBL" id="MBC8591780.1"/>
    </source>
</evidence>
<accession>A0A926INS7</accession>